<protein>
    <submittedName>
        <fullName evidence="4">CsbD family protein</fullName>
    </submittedName>
</protein>
<dbReference type="Pfam" id="PF05532">
    <property type="entry name" value="CsbD"/>
    <property type="match status" value="1"/>
</dbReference>
<evidence type="ECO:0000259" key="3">
    <source>
        <dbReference type="Pfam" id="PF05532"/>
    </source>
</evidence>
<dbReference type="RefSeq" id="WP_345521650.1">
    <property type="nucleotide sequence ID" value="NZ_BAABKM010000002.1"/>
</dbReference>
<evidence type="ECO:0000256" key="2">
    <source>
        <dbReference type="SAM" id="MobiDB-lite"/>
    </source>
</evidence>
<keyword evidence="5" id="KW-1185">Reference proteome</keyword>
<organism evidence="4 5">
    <name type="scientific">Nocardioides conyzicola</name>
    <dbReference type="NCBI Taxonomy" id="1651781"/>
    <lineage>
        <taxon>Bacteria</taxon>
        <taxon>Bacillati</taxon>
        <taxon>Actinomycetota</taxon>
        <taxon>Actinomycetes</taxon>
        <taxon>Propionibacteriales</taxon>
        <taxon>Nocardioidaceae</taxon>
        <taxon>Nocardioides</taxon>
    </lineage>
</organism>
<comment type="caution">
    <text evidence="4">The sequence shown here is derived from an EMBL/GenBank/DDBJ whole genome shotgun (WGS) entry which is preliminary data.</text>
</comment>
<sequence>MGLKDKAENKVENLKGQGKESAGKATGNEQLEAEGKGDQASSKVKDAGEKVKDAVGDIKDGLTK</sequence>
<dbReference type="SUPFAM" id="SSF69047">
    <property type="entry name" value="Hypothetical protein YjbJ"/>
    <property type="match status" value="1"/>
</dbReference>
<feature type="region of interest" description="Disordered" evidence="2">
    <location>
        <begin position="1"/>
        <end position="64"/>
    </location>
</feature>
<gene>
    <name evidence="4" type="ORF">GCM10023349_25180</name>
</gene>
<dbReference type="Proteomes" id="UP001499974">
    <property type="component" value="Unassembled WGS sequence"/>
</dbReference>
<comment type="similarity">
    <text evidence="1">Belongs to the UPF0337 (CsbD) family.</text>
</comment>
<evidence type="ECO:0000313" key="5">
    <source>
        <dbReference type="Proteomes" id="UP001499974"/>
    </source>
</evidence>
<dbReference type="EMBL" id="BAABKM010000002">
    <property type="protein sequence ID" value="GAA4706140.1"/>
    <property type="molecule type" value="Genomic_DNA"/>
</dbReference>
<feature type="compositionally biased region" description="Basic and acidic residues" evidence="2">
    <location>
        <begin position="1"/>
        <end position="22"/>
    </location>
</feature>
<dbReference type="InterPro" id="IPR036629">
    <property type="entry name" value="YjbJ_sf"/>
</dbReference>
<feature type="domain" description="CsbD-like" evidence="3">
    <location>
        <begin position="5"/>
        <end position="55"/>
    </location>
</feature>
<evidence type="ECO:0000313" key="4">
    <source>
        <dbReference type="EMBL" id="GAA4706140.1"/>
    </source>
</evidence>
<name>A0ABP8XG56_9ACTN</name>
<accession>A0ABP8XG56</accession>
<reference evidence="5" key="1">
    <citation type="journal article" date="2019" name="Int. J. Syst. Evol. Microbiol.">
        <title>The Global Catalogue of Microorganisms (GCM) 10K type strain sequencing project: providing services to taxonomists for standard genome sequencing and annotation.</title>
        <authorList>
            <consortium name="The Broad Institute Genomics Platform"/>
            <consortium name="The Broad Institute Genome Sequencing Center for Infectious Disease"/>
            <person name="Wu L."/>
            <person name="Ma J."/>
        </authorList>
    </citation>
    <scope>NUCLEOTIDE SEQUENCE [LARGE SCALE GENOMIC DNA]</scope>
    <source>
        <strain evidence="5">JCM 18531</strain>
    </source>
</reference>
<dbReference type="InterPro" id="IPR008462">
    <property type="entry name" value="CsbD"/>
</dbReference>
<evidence type="ECO:0000256" key="1">
    <source>
        <dbReference type="ARBA" id="ARBA00009129"/>
    </source>
</evidence>
<dbReference type="Gene3D" id="1.10.1470.10">
    <property type="entry name" value="YjbJ"/>
    <property type="match status" value="1"/>
</dbReference>
<feature type="compositionally biased region" description="Basic and acidic residues" evidence="2">
    <location>
        <begin position="33"/>
        <end position="64"/>
    </location>
</feature>
<proteinExistence type="inferred from homology"/>